<feature type="compositionally biased region" description="Basic residues" evidence="1">
    <location>
        <begin position="233"/>
        <end position="243"/>
    </location>
</feature>
<keyword evidence="3" id="KW-1185">Reference proteome</keyword>
<dbReference type="Proteomes" id="UP000675881">
    <property type="component" value="Chromosome 11"/>
</dbReference>
<proteinExistence type="predicted"/>
<reference evidence="2" key="1">
    <citation type="submission" date="2021-02" db="EMBL/GenBank/DDBJ databases">
        <authorList>
            <person name="Bekaert M."/>
        </authorList>
    </citation>
    <scope>NUCLEOTIDE SEQUENCE</scope>
    <source>
        <strain evidence="2">IoA-00</strain>
    </source>
</reference>
<evidence type="ECO:0000256" key="1">
    <source>
        <dbReference type="SAM" id="MobiDB-lite"/>
    </source>
</evidence>
<dbReference type="AlphaFoldDB" id="A0A7R8CF95"/>
<organism evidence="2 3">
    <name type="scientific">Lepeophtheirus salmonis</name>
    <name type="common">Salmon louse</name>
    <name type="synonym">Caligus salmonis</name>
    <dbReference type="NCBI Taxonomy" id="72036"/>
    <lineage>
        <taxon>Eukaryota</taxon>
        <taxon>Metazoa</taxon>
        <taxon>Ecdysozoa</taxon>
        <taxon>Arthropoda</taxon>
        <taxon>Crustacea</taxon>
        <taxon>Multicrustacea</taxon>
        <taxon>Hexanauplia</taxon>
        <taxon>Copepoda</taxon>
        <taxon>Siphonostomatoida</taxon>
        <taxon>Caligidae</taxon>
        <taxon>Lepeophtheirus</taxon>
    </lineage>
</organism>
<gene>
    <name evidence="2" type="ORF">LSAA_3044</name>
</gene>
<evidence type="ECO:0000313" key="2">
    <source>
        <dbReference type="EMBL" id="CAF2804375.1"/>
    </source>
</evidence>
<protein>
    <submittedName>
        <fullName evidence="2">(salmon louse) hypothetical protein</fullName>
    </submittedName>
</protein>
<feature type="region of interest" description="Disordered" evidence="1">
    <location>
        <begin position="223"/>
        <end position="294"/>
    </location>
</feature>
<name>A0A7R8CF95_LEPSM</name>
<feature type="region of interest" description="Disordered" evidence="1">
    <location>
        <begin position="458"/>
        <end position="532"/>
    </location>
</feature>
<dbReference type="EMBL" id="HG994590">
    <property type="protein sequence ID" value="CAF2804375.1"/>
    <property type="molecule type" value="Genomic_DNA"/>
</dbReference>
<dbReference type="OrthoDB" id="10683249at2759"/>
<feature type="compositionally biased region" description="Low complexity" evidence="1">
    <location>
        <begin position="634"/>
        <end position="644"/>
    </location>
</feature>
<accession>A0A7R8CF95</accession>
<feature type="region of interest" description="Disordered" evidence="1">
    <location>
        <begin position="628"/>
        <end position="665"/>
    </location>
</feature>
<sequence>MREVISSSNPRDRSFPEDIEVNVTNNPSKTTSDARKDYYWKLWAKLILGCIALVFACCKCCRQCQKGSDDEDDDDVIKNDKELRIICDLCKEECLNPWHTHDFYCKAIKASTSVGTTFERLNIPISDLKCPKCIHGYLGLRPPDIIPIDSRFKFICDLKEKVPENHVRLMSLVEGNEEKRISLRGMRADILIIFGEQVVLQKITFFFPPPPPGMNMRYGFEPTPTVSAPQAHTMHHHHPHHPHPNLPMDLPPYLPSAPDGVYNPVGYPSNSPNDVYPNPVLQPPPPPEREESRSSNLLVISDLQRNRQQRMKGLNRSWSIMYPDNYPNPEDDVNNTHNLAHYNGGIPPTSIKKRGPLNRSLSVSTDFVADRSIDVDDDIFNRHPKASKSYIHKQHPPPITRSVSTKKIPHESVDPTPLPISLRPIHRRGALNRSMTIIEPEEPAPALKQKRGILNRSASMPHLSKKMDEEEILEDDSGTNRNSYGDLTSEDSRLTTNEDDYQSSIKSIGVAPGMNNSSGGNGGGSALKRGNRPKLRAQFSTDELDVRRVEVNSNIDFLSNSYTPRDLKVKERIKPSKQLERSLISGMDSELVIPPEAKYDKRLSIYLNDTSSSSSEEENDVEDLDEDMDNYTINNNNNSSQTSSDEMNESSYEESDTKNESISQEQIHSILNDEVPPVLPTNNVENSFNQNVFEFAKKQLHPIRTPAAPLEVEDNPSLIRVNAESYIVDSDESEEEEEEEAETEVVGNEKLVPRLNFDARGPKPREEKPSFPDLCLYGEKKLKTCKGGAKDWLMPFRERLYFESTYEGPEKEIDFTDPIFYAPTGDIYSYFQRRQLYPHPFKMPTQYQVKKSTL</sequence>
<feature type="region of interest" description="Disordered" evidence="1">
    <location>
        <begin position="1"/>
        <end position="31"/>
    </location>
</feature>
<evidence type="ECO:0000313" key="3">
    <source>
        <dbReference type="Proteomes" id="UP000675881"/>
    </source>
</evidence>
<feature type="region of interest" description="Disordered" evidence="1">
    <location>
        <begin position="388"/>
        <end position="427"/>
    </location>
</feature>
<feature type="compositionally biased region" description="Polar residues" evidence="1">
    <location>
        <begin position="22"/>
        <end position="31"/>
    </location>
</feature>